<keyword evidence="5" id="KW-1185">Reference proteome</keyword>
<comment type="subcellular location">
    <subcellularLocation>
        <location evidence="1">Cell membrane</location>
        <topology evidence="1">Single-pass type II membrane protein</topology>
    </subcellularLocation>
</comment>
<dbReference type="OMA" id="ICETRVL"/>
<reference evidence="4" key="2">
    <citation type="submission" date="2025-08" db="UniProtKB">
        <authorList>
            <consortium name="Ensembl"/>
        </authorList>
    </citation>
    <scope>IDENTIFICATION</scope>
</reference>
<accession>A0A671VZZ1</accession>
<dbReference type="SUPFAM" id="SSF56436">
    <property type="entry name" value="C-type lectin-like"/>
    <property type="match status" value="1"/>
</dbReference>
<keyword evidence="2" id="KW-0812">Transmembrane</keyword>
<dbReference type="InterPro" id="IPR050828">
    <property type="entry name" value="C-type_lectin/matrix_domain"/>
</dbReference>
<feature type="domain" description="C-type lectin" evidence="3">
    <location>
        <begin position="155"/>
        <end position="277"/>
    </location>
</feature>
<evidence type="ECO:0000313" key="4">
    <source>
        <dbReference type="Ensembl" id="ENSSAUP00010032125.1"/>
    </source>
</evidence>
<reference evidence="4" key="3">
    <citation type="submission" date="2025-09" db="UniProtKB">
        <authorList>
            <consortium name="Ensembl"/>
        </authorList>
    </citation>
    <scope>IDENTIFICATION</scope>
</reference>
<dbReference type="PANTHER" id="PTHR45710">
    <property type="entry name" value="C-TYPE LECTIN DOMAIN-CONTAINING PROTEIN 180"/>
    <property type="match status" value="1"/>
</dbReference>
<dbReference type="PANTHER" id="PTHR45710:SF26">
    <property type="entry name" value="RH26557P"/>
    <property type="match status" value="1"/>
</dbReference>
<keyword evidence="2" id="KW-1133">Transmembrane helix</keyword>
<dbReference type="SMART" id="SM00034">
    <property type="entry name" value="CLECT"/>
    <property type="match status" value="1"/>
</dbReference>
<reference evidence="4" key="1">
    <citation type="submission" date="2021-04" db="EMBL/GenBank/DDBJ databases">
        <authorList>
            <consortium name="Wellcome Sanger Institute Data Sharing"/>
        </authorList>
    </citation>
    <scope>NUCLEOTIDE SEQUENCE [LARGE SCALE GENOMIC DNA]</scope>
</reference>
<protein>
    <recommendedName>
        <fullName evidence="3">C-type lectin domain-containing protein</fullName>
    </recommendedName>
</protein>
<dbReference type="GO" id="GO:0005886">
    <property type="term" value="C:plasma membrane"/>
    <property type="evidence" value="ECO:0007669"/>
    <property type="project" value="UniProtKB-SubCell"/>
</dbReference>
<evidence type="ECO:0000256" key="2">
    <source>
        <dbReference type="SAM" id="Phobius"/>
    </source>
</evidence>
<evidence type="ECO:0000313" key="5">
    <source>
        <dbReference type="Proteomes" id="UP000472265"/>
    </source>
</evidence>
<feature type="transmembrane region" description="Helical" evidence="2">
    <location>
        <begin position="50"/>
        <end position="79"/>
    </location>
</feature>
<proteinExistence type="predicted"/>
<keyword evidence="2" id="KW-0472">Membrane</keyword>
<dbReference type="Ensembl" id="ENSSAUT00010033839.1">
    <property type="protein sequence ID" value="ENSSAUP00010032125.1"/>
    <property type="gene ID" value="ENSSAUG00010013657.1"/>
</dbReference>
<dbReference type="Gene3D" id="3.10.100.10">
    <property type="entry name" value="Mannose-Binding Protein A, subunit A"/>
    <property type="match status" value="1"/>
</dbReference>
<name>A0A671VZZ1_SPAAU</name>
<organism evidence="4 5">
    <name type="scientific">Sparus aurata</name>
    <name type="common">Gilthead sea bream</name>
    <dbReference type="NCBI Taxonomy" id="8175"/>
    <lineage>
        <taxon>Eukaryota</taxon>
        <taxon>Metazoa</taxon>
        <taxon>Chordata</taxon>
        <taxon>Craniata</taxon>
        <taxon>Vertebrata</taxon>
        <taxon>Euteleostomi</taxon>
        <taxon>Actinopterygii</taxon>
        <taxon>Neopterygii</taxon>
        <taxon>Teleostei</taxon>
        <taxon>Neoteleostei</taxon>
        <taxon>Acanthomorphata</taxon>
        <taxon>Eupercaria</taxon>
        <taxon>Spariformes</taxon>
        <taxon>Sparidae</taxon>
        <taxon>Sparus</taxon>
    </lineage>
</organism>
<sequence>QQTSVLLSLFCFFFAEKLKDLEIIYDEVKCEQQGSDTRPVKKDNKKKAPLFTLLHVVAAVLGIICVSLLSVLITLSIHFKAVVSERLRENSNLTAQNLQLWTEKNDSERRNEELTRERDGLKWTIGVILEHKNFPVERHCPQKVCKPCLDDWLQFQTNCYFFPKSEYSSGWNNWTGSREECRKTNADLVVIDSQEEQEFINNHTETYHDEKHGYWIGLSRKDVKDGWKWVDGSNVTVTYWTQNLGYSKACALTLPRAARLANWDKVGCKMRNRWICETRALIKGSAPKT</sequence>
<evidence type="ECO:0000259" key="3">
    <source>
        <dbReference type="PROSITE" id="PS50041"/>
    </source>
</evidence>
<dbReference type="InterPro" id="IPR016187">
    <property type="entry name" value="CTDL_fold"/>
</dbReference>
<dbReference type="InterPro" id="IPR001304">
    <property type="entry name" value="C-type_lectin-like"/>
</dbReference>
<dbReference type="AlphaFoldDB" id="A0A671VZZ1"/>
<dbReference type="InterPro" id="IPR016186">
    <property type="entry name" value="C-type_lectin-like/link_sf"/>
</dbReference>
<dbReference type="InParanoid" id="A0A671VZZ1"/>
<evidence type="ECO:0000256" key="1">
    <source>
        <dbReference type="ARBA" id="ARBA00004401"/>
    </source>
</evidence>
<dbReference type="Proteomes" id="UP000472265">
    <property type="component" value="Chromosome 17"/>
</dbReference>
<dbReference type="Pfam" id="PF00059">
    <property type="entry name" value="Lectin_C"/>
    <property type="match status" value="1"/>
</dbReference>
<dbReference type="GeneTree" id="ENSGT01030000234575"/>
<gene>
    <name evidence="4" type="primary">LOC115567850</name>
</gene>
<dbReference type="PROSITE" id="PS50041">
    <property type="entry name" value="C_TYPE_LECTIN_2"/>
    <property type="match status" value="1"/>
</dbReference>